<dbReference type="PANTHER" id="PTHR37731">
    <property type="entry name" value="PEPTIDE TRANSPORTER FAMILY PROTEIN"/>
    <property type="match status" value="1"/>
</dbReference>
<evidence type="ECO:0000256" key="1">
    <source>
        <dbReference type="SAM" id="MobiDB-lite"/>
    </source>
</evidence>
<organism evidence="3">
    <name type="scientific">Fagus sylvatica</name>
    <name type="common">Beechnut</name>
    <dbReference type="NCBI Taxonomy" id="28930"/>
    <lineage>
        <taxon>Eukaryota</taxon>
        <taxon>Viridiplantae</taxon>
        <taxon>Streptophyta</taxon>
        <taxon>Embryophyta</taxon>
        <taxon>Tracheophyta</taxon>
        <taxon>Spermatophyta</taxon>
        <taxon>Magnoliopsida</taxon>
        <taxon>eudicotyledons</taxon>
        <taxon>Gunneridae</taxon>
        <taxon>Pentapetalae</taxon>
        <taxon>rosids</taxon>
        <taxon>fabids</taxon>
        <taxon>Fagales</taxon>
        <taxon>Fagaceae</taxon>
        <taxon>Fagus</taxon>
    </lineage>
</organism>
<protein>
    <submittedName>
        <fullName evidence="3">Uncharacterized protein</fullName>
    </submittedName>
</protein>
<dbReference type="AlphaFoldDB" id="A0A2N9H1G1"/>
<keyword evidence="2" id="KW-0812">Transmembrane</keyword>
<dbReference type="EMBL" id="OIVN01002691">
    <property type="protein sequence ID" value="SPD05705.1"/>
    <property type="molecule type" value="Genomic_DNA"/>
</dbReference>
<feature type="transmembrane region" description="Helical" evidence="2">
    <location>
        <begin position="122"/>
        <end position="142"/>
    </location>
</feature>
<name>A0A2N9H1G1_FAGSY</name>
<feature type="region of interest" description="Disordered" evidence="1">
    <location>
        <begin position="43"/>
        <end position="62"/>
    </location>
</feature>
<reference evidence="3" key="1">
    <citation type="submission" date="2018-02" db="EMBL/GenBank/DDBJ databases">
        <authorList>
            <person name="Cohen D.B."/>
            <person name="Kent A.D."/>
        </authorList>
    </citation>
    <scope>NUCLEOTIDE SEQUENCE</scope>
</reference>
<keyword evidence="2" id="KW-0472">Membrane</keyword>
<accession>A0A2N9H1G1</accession>
<keyword evidence="2" id="KW-1133">Transmembrane helix</keyword>
<evidence type="ECO:0000256" key="2">
    <source>
        <dbReference type="SAM" id="Phobius"/>
    </source>
</evidence>
<gene>
    <name evidence="3" type="ORF">FSB_LOCUS33587</name>
</gene>
<dbReference type="PANTHER" id="PTHR37731:SF1">
    <property type="entry name" value="PEPTIDE TRANSPORTER FAMILY PROTEIN"/>
    <property type="match status" value="1"/>
</dbReference>
<sequence length="167" mass="18176">MDDKDLDDATLWAVINSAVASHSASKSRKPLAIKSPYFQSLSPISNPSPPTKFHKYPKTPNSTVTDSRVSAQGEVLHEPWVYCPPRKVARTCPSEASETSPLVVLRNVQRTPTAPVYSSQPFSLLAFAIVGLVAALCGFLLCRRGSRLCPSWVFAVLGLHCRGSPLR</sequence>
<proteinExistence type="predicted"/>
<evidence type="ECO:0000313" key="3">
    <source>
        <dbReference type="EMBL" id="SPD05705.1"/>
    </source>
</evidence>